<evidence type="ECO:0000256" key="1">
    <source>
        <dbReference type="SAM" id="MobiDB-lite"/>
    </source>
</evidence>
<evidence type="ECO:0000313" key="2">
    <source>
        <dbReference type="EMBL" id="MBW4661016.1"/>
    </source>
</evidence>
<proteinExistence type="predicted"/>
<dbReference type="EMBL" id="JAHHHD010000028">
    <property type="protein sequence ID" value="MBW4661016.1"/>
    <property type="molecule type" value="Genomic_DNA"/>
</dbReference>
<gene>
    <name evidence="2" type="ORF">KME15_20255</name>
</gene>
<protein>
    <submittedName>
        <fullName evidence="2">DUF3102 domain-containing protein</fullName>
    </submittedName>
</protein>
<reference evidence="2" key="2">
    <citation type="journal article" date="2022" name="Microbiol. Resour. Announc.">
        <title>Metagenome Sequencing to Explore Phylogenomics of Terrestrial Cyanobacteria.</title>
        <authorList>
            <person name="Ward R.D."/>
            <person name="Stajich J.E."/>
            <person name="Johansen J.R."/>
            <person name="Huntemann M."/>
            <person name="Clum A."/>
            <person name="Foster B."/>
            <person name="Foster B."/>
            <person name="Roux S."/>
            <person name="Palaniappan K."/>
            <person name="Varghese N."/>
            <person name="Mukherjee S."/>
            <person name="Reddy T.B.K."/>
            <person name="Daum C."/>
            <person name="Copeland A."/>
            <person name="Chen I.A."/>
            <person name="Ivanova N.N."/>
            <person name="Kyrpides N.C."/>
            <person name="Shapiro N."/>
            <person name="Eloe-Fadrosh E.A."/>
            <person name="Pietrasiak N."/>
        </authorList>
    </citation>
    <scope>NUCLEOTIDE SEQUENCE</scope>
    <source>
        <strain evidence="2">UHER 2000/2452</strain>
    </source>
</reference>
<accession>A0A951QE74</accession>
<name>A0A951QE74_9CYAN</name>
<dbReference type="Proteomes" id="UP000757435">
    <property type="component" value="Unassembled WGS sequence"/>
</dbReference>
<feature type="region of interest" description="Disordered" evidence="1">
    <location>
        <begin position="312"/>
        <end position="337"/>
    </location>
</feature>
<dbReference type="AlphaFoldDB" id="A0A951QE74"/>
<evidence type="ECO:0000313" key="3">
    <source>
        <dbReference type="Proteomes" id="UP000757435"/>
    </source>
</evidence>
<reference evidence="2" key="1">
    <citation type="submission" date="2021-05" db="EMBL/GenBank/DDBJ databases">
        <authorList>
            <person name="Pietrasiak N."/>
            <person name="Ward R."/>
            <person name="Stajich J.E."/>
            <person name="Kurbessoian T."/>
        </authorList>
    </citation>
    <scope>NUCLEOTIDE SEQUENCE</scope>
    <source>
        <strain evidence="2">UHER 2000/2452</strain>
    </source>
</reference>
<organism evidence="2 3">
    <name type="scientific">Drouetiella hepatica Uher 2000/2452</name>
    <dbReference type="NCBI Taxonomy" id="904376"/>
    <lineage>
        <taxon>Bacteria</taxon>
        <taxon>Bacillati</taxon>
        <taxon>Cyanobacteriota</taxon>
        <taxon>Cyanophyceae</taxon>
        <taxon>Oculatellales</taxon>
        <taxon>Oculatellaceae</taxon>
        <taxon>Drouetiella</taxon>
    </lineage>
</organism>
<sequence>MVSEEAGVGGFSEGDRIRAQSNRGEAIEGIITSLGRTYAQLDNHKNRIALLESAQLVKAQAVPEELLSLVGKEWNEQVDELLEDHRFYSLNAWSGAKRSKSHTTYKGWDIGFHKDAEFDITKDEYTWYAKRKDLPQIKGDKETLDYCHEAIDSVEERLAALAECLKVDTLTELLQQVAQDFEGMAIAPSAPTHELATKPSAFAEAYEAEAQQLVCLITLASDIKAAHGDCEQALTIAQSAESSALEHGRRCGELLLAAKAANGHGGWEKWRNENTGIASSTASLYQRVYEHWDEIQELEITSLKGADRHFRESKKQLKANPQTSAELSASPSLPPVGTKLEGRNGTVAEVVTHDGALAVVNSRDGGTMTSSRLTAGEIGQIYQAAAEKGDRSEVAELEQSQPKAKKVKVGPGHLRAIAIEQSSSAFKLLSGMKGNLPEEVDLMAVADALEEAIMSVLEELILGEEG</sequence>
<comment type="caution">
    <text evidence="2">The sequence shown here is derived from an EMBL/GenBank/DDBJ whole genome shotgun (WGS) entry which is preliminary data.</text>
</comment>